<dbReference type="EMBL" id="MDZA01000415">
    <property type="protein sequence ID" value="OGX83586.1"/>
    <property type="molecule type" value="Genomic_DNA"/>
</dbReference>
<dbReference type="RefSeq" id="WP_070746158.1">
    <property type="nucleotide sequence ID" value="NZ_MDZA01000415.1"/>
</dbReference>
<organism evidence="1 2">
    <name type="scientific">Hymenobacter coccineus</name>
    <dbReference type="NCBI Taxonomy" id="1908235"/>
    <lineage>
        <taxon>Bacteria</taxon>
        <taxon>Pseudomonadati</taxon>
        <taxon>Bacteroidota</taxon>
        <taxon>Cytophagia</taxon>
        <taxon>Cytophagales</taxon>
        <taxon>Hymenobacteraceae</taxon>
        <taxon>Hymenobacter</taxon>
    </lineage>
</organism>
<dbReference type="Proteomes" id="UP000177506">
    <property type="component" value="Unassembled WGS sequence"/>
</dbReference>
<evidence type="ECO:0000313" key="1">
    <source>
        <dbReference type="EMBL" id="OGX83586.1"/>
    </source>
</evidence>
<proteinExistence type="predicted"/>
<evidence type="ECO:0000313" key="2">
    <source>
        <dbReference type="Proteomes" id="UP000177506"/>
    </source>
</evidence>
<comment type="caution">
    <text evidence="1">The sequence shown here is derived from an EMBL/GenBank/DDBJ whole genome shotgun (WGS) entry which is preliminary data.</text>
</comment>
<keyword evidence="2" id="KW-1185">Reference proteome</keyword>
<accession>A0A1G1SYA0</accession>
<gene>
    <name evidence="1" type="ORF">BEN49_02225</name>
</gene>
<reference evidence="1 2" key="1">
    <citation type="submission" date="2016-08" db="EMBL/GenBank/DDBJ databases">
        <title>Hymenobacter coccineus sp. nov., Hymenobacter lapidarius sp. nov. and Hymenobacter glacialis sp. nov., isolated from Antarctic soil.</title>
        <authorList>
            <person name="Sedlacek I."/>
            <person name="Kralova S."/>
            <person name="Kyrova K."/>
            <person name="Maslanova I."/>
            <person name="Stankova E."/>
            <person name="Vrbovska V."/>
            <person name="Nemec M."/>
            <person name="Bartak M."/>
            <person name="Svec P."/>
            <person name="Busse H.-J."/>
            <person name="Pantucek R."/>
        </authorList>
    </citation>
    <scope>NUCLEOTIDE SEQUENCE [LARGE SCALE GENOMIC DNA]</scope>
    <source>
        <strain evidence="1 2">CCM 8649</strain>
    </source>
</reference>
<name>A0A1G1SYA0_9BACT</name>
<sequence length="176" mass="18816">MNTRYIFLAVILLSGLAVGAYAWLGGLRPATVALETTTAPVFLAGQAYAGSAQGDGFGPLFRRAKQVLDQGRLPGAALANLYYNNPEAAHDTVRAFIGLAVADTLRPLPAGLRYRLVPAGQRVVAARVDGVSYLLSPNKLYPAALDAVKDQKLTPRNFYLERFGPGETAEVWVGVK</sequence>
<dbReference type="OrthoDB" id="850851at2"/>
<protein>
    <recommendedName>
        <fullName evidence="3">GyrI-like small molecule binding domain-containing protein</fullName>
    </recommendedName>
</protein>
<evidence type="ECO:0008006" key="3">
    <source>
        <dbReference type="Google" id="ProtNLM"/>
    </source>
</evidence>
<dbReference type="AlphaFoldDB" id="A0A1G1SYA0"/>